<keyword evidence="2" id="KW-1185">Reference proteome</keyword>
<organism evidence="1 2">
    <name type="scientific">Ruminococcus bromii</name>
    <dbReference type="NCBI Taxonomy" id="40518"/>
    <lineage>
        <taxon>Bacteria</taxon>
        <taxon>Bacillati</taxon>
        <taxon>Bacillota</taxon>
        <taxon>Clostridia</taxon>
        <taxon>Eubacteriales</taxon>
        <taxon>Oscillospiraceae</taxon>
        <taxon>Ruminococcus</taxon>
    </lineage>
</organism>
<name>A0A2N0UK28_9FIRM</name>
<reference evidence="1" key="1">
    <citation type="journal article" date="2018" name="Environ. Microbiol.">
        <title>Sporulation capability and amylosome conservation among diverse human colonic and rumen isolates of the keystone starch-degrader Ruminococcus bromii.</title>
        <authorList>
            <person name="Mukhopadhya I."/>
            <person name="Morais S."/>
            <person name="Laverde-Gomez J."/>
            <person name="Sheridan P.O."/>
            <person name="Walker A.W."/>
            <person name="Kelly W."/>
            <person name="Klieve A.V."/>
            <person name="Ouwerkerk D."/>
            <person name="Duncan S.H."/>
            <person name="Louis P."/>
            <person name="Koropatkin N."/>
            <person name="Cockburn D."/>
            <person name="Kibler R."/>
            <person name="Cooper P.J."/>
            <person name="Sandoval C."/>
            <person name="Crost E."/>
            <person name="Juge N."/>
            <person name="Bayer E.A."/>
            <person name="Flint H.J."/>
        </authorList>
    </citation>
    <scope>NUCLEOTIDE SEQUENCE [LARGE SCALE GENOMIC DNA]</scope>
    <source>
        <strain evidence="1">ATCC 27255</strain>
    </source>
</reference>
<dbReference type="EMBL" id="NNSR01000066">
    <property type="protein sequence ID" value="PKD27913.1"/>
    <property type="molecule type" value="Genomic_DNA"/>
</dbReference>
<proteinExistence type="predicted"/>
<gene>
    <name evidence="1" type="ORF">RBATCC27255_01376</name>
</gene>
<dbReference type="RefSeq" id="WP_101029352.1">
    <property type="nucleotide sequence ID" value="NZ_CABMMZ010000066.1"/>
</dbReference>
<evidence type="ECO:0000313" key="2">
    <source>
        <dbReference type="Proteomes" id="UP000233425"/>
    </source>
</evidence>
<comment type="caution">
    <text evidence="1">The sequence shown here is derived from an EMBL/GenBank/DDBJ whole genome shotgun (WGS) entry which is preliminary data.</text>
</comment>
<evidence type="ECO:0000313" key="1">
    <source>
        <dbReference type="EMBL" id="PKD27913.1"/>
    </source>
</evidence>
<accession>A0A2N0UK28</accession>
<dbReference type="Proteomes" id="UP000233425">
    <property type="component" value="Unassembled WGS sequence"/>
</dbReference>
<protein>
    <submittedName>
        <fullName evidence="1">ABC-2 family transporter protein</fullName>
    </submittedName>
</protein>
<sequence length="274" mass="31940">MQRMIKFELKRSFKNRLFLISLLISLALVTWYSIERIPYCVQLNSEFLNDENLMGFFEISYTNWIGSHNIYLQQNIFYMAIPILATLPFGSSFYDDINRGYARNVCVRAKKKYYLVAKYIAVFVSGGCVVAIPMVLSFLISSIFLPTMLPEASYTFTNIYPAYKWADLFYVQPLLYTSIYIFITFLFSGVTASLSLFITFFLNRKFVTFVFPFFIYIFSSFCLEMLGFDAYSIRNLVTTTSESGTTFSVTILFLIFFCLSFFPYYFIGAKKDVF</sequence>
<dbReference type="AlphaFoldDB" id="A0A2N0UK28"/>